<dbReference type="GO" id="GO:0045252">
    <property type="term" value="C:oxoglutarate dehydrogenase complex"/>
    <property type="evidence" value="ECO:0007669"/>
    <property type="project" value="InterPro"/>
</dbReference>
<evidence type="ECO:0000259" key="12">
    <source>
        <dbReference type="PROSITE" id="PS50968"/>
    </source>
</evidence>
<dbReference type="PROSITE" id="PS00189">
    <property type="entry name" value="LIPOYL"/>
    <property type="match status" value="1"/>
</dbReference>
<dbReference type="CDD" id="cd06849">
    <property type="entry name" value="lipoyl_domain"/>
    <property type="match status" value="1"/>
</dbReference>
<dbReference type="NCBIfam" id="TIGR01347">
    <property type="entry name" value="sucB"/>
    <property type="match status" value="1"/>
</dbReference>
<feature type="compositionally biased region" description="Basic and acidic residues" evidence="11">
    <location>
        <begin position="217"/>
        <end position="235"/>
    </location>
</feature>
<keyword evidence="8" id="KW-0809">Transit peptide</keyword>
<dbReference type="GO" id="GO:0004149">
    <property type="term" value="F:dihydrolipoyllysine-residue succinyltransferase activity"/>
    <property type="evidence" value="ECO:0007669"/>
    <property type="project" value="UniProtKB-EC"/>
</dbReference>
<keyword evidence="6" id="KW-0808">Transferase</keyword>
<evidence type="ECO:0000256" key="4">
    <source>
        <dbReference type="ARBA" id="ARBA00012945"/>
    </source>
</evidence>
<dbReference type="Gene3D" id="3.30.559.10">
    <property type="entry name" value="Chloramphenicol acetyltransferase-like domain"/>
    <property type="match status" value="1"/>
</dbReference>
<evidence type="ECO:0000256" key="5">
    <source>
        <dbReference type="ARBA" id="ARBA00022532"/>
    </source>
</evidence>
<gene>
    <name evidence="13" type="ORF">N7456_008083</name>
</gene>
<feature type="region of interest" description="Disordered" evidence="11">
    <location>
        <begin position="201"/>
        <end position="235"/>
    </location>
</feature>
<dbReference type="Gene3D" id="2.40.50.100">
    <property type="match status" value="1"/>
</dbReference>
<dbReference type="GO" id="GO:0006099">
    <property type="term" value="P:tricarboxylic acid cycle"/>
    <property type="evidence" value="ECO:0007669"/>
    <property type="project" value="UniProtKB-KW"/>
</dbReference>
<evidence type="ECO:0000256" key="6">
    <source>
        <dbReference type="ARBA" id="ARBA00022679"/>
    </source>
</evidence>
<evidence type="ECO:0000256" key="7">
    <source>
        <dbReference type="ARBA" id="ARBA00022823"/>
    </source>
</evidence>
<dbReference type="SUPFAM" id="SSF51230">
    <property type="entry name" value="Single hybrid motif"/>
    <property type="match status" value="1"/>
</dbReference>
<comment type="pathway">
    <text evidence="2">Amino-acid degradation; L-lysine degradation via saccharopine pathway; glutaryl-CoA from L-lysine: step 6/6.</text>
</comment>
<dbReference type="EC" id="2.3.1.61" evidence="4"/>
<dbReference type="InterPro" id="IPR023213">
    <property type="entry name" value="CAT-like_dom_sf"/>
</dbReference>
<proteinExistence type="inferred from homology"/>
<evidence type="ECO:0000256" key="3">
    <source>
        <dbReference type="ARBA" id="ARBA00007317"/>
    </source>
</evidence>
<evidence type="ECO:0000256" key="11">
    <source>
        <dbReference type="SAM" id="MobiDB-lite"/>
    </source>
</evidence>
<dbReference type="EMBL" id="JAPQKH010000005">
    <property type="protein sequence ID" value="KAJ5097362.1"/>
    <property type="molecule type" value="Genomic_DNA"/>
</dbReference>
<comment type="similarity">
    <text evidence="3">Belongs to the 2-oxoacid dehydrogenase family.</text>
</comment>
<accession>A0A9W9FBY9</accession>
<dbReference type="Proteomes" id="UP001149165">
    <property type="component" value="Unassembled WGS sequence"/>
</dbReference>
<feature type="non-terminal residue" evidence="13">
    <location>
        <position position="1"/>
    </location>
</feature>
<feature type="domain" description="Lipoyl-binding" evidence="12">
    <location>
        <begin position="75"/>
        <end position="150"/>
    </location>
</feature>
<evidence type="ECO:0000256" key="2">
    <source>
        <dbReference type="ARBA" id="ARBA00005145"/>
    </source>
</evidence>
<sequence>SSGITKVFRWSPGCLGRITRAVHNIGTLSRESTFKSQTADQMQVLLSCNRNVFGIAQKKYAARLFTSSCQRYGPRTMVRVPSMAESITEGTLAQFSRKVGDFVEEDEELATIETDKIDVSVNSPHSGIICQLLVREGDTVSISQEIAEIEAAEKKAATTQQKGPPELQNEISVSSGEKVQHSHLAHRPLVMGTGELRTTTIESTSERSTQKTPPPDEANKPQELKGNAEVHGETRVKMTRIRQKTAQHLKQSQENAAFLTTFSEVDMSRIMEFRKNNRDAVLEKHGVKLGFMGAMALASALSLKQIPAVNASIENGDTIVYRDYVDLSVAAAIPKGLVTPVLRNVGSMSIIEIEKGIADLASRARNGKLKMDDLKGGTFTISNSGIWGSLFGTPIINMPQSAVLGTYGIQNRPMAIDGRVEIRPMMYIALTYDHRLIDGREAGTFLNLVKSYLERPESMLLD</sequence>
<dbReference type="InterPro" id="IPR003016">
    <property type="entry name" value="2-oxoA_DH_lipoyl-BS"/>
</dbReference>
<reference evidence="13" key="2">
    <citation type="journal article" date="2023" name="IMA Fungus">
        <title>Comparative genomic study of the Penicillium genus elucidates a diverse pangenome and 15 lateral gene transfer events.</title>
        <authorList>
            <person name="Petersen C."/>
            <person name="Sorensen T."/>
            <person name="Nielsen M.R."/>
            <person name="Sondergaard T.E."/>
            <person name="Sorensen J.L."/>
            <person name="Fitzpatrick D.A."/>
            <person name="Frisvad J.C."/>
            <person name="Nielsen K.L."/>
        </authorList>
    </citation>
    <scope>NUCLEOTIDE SEQUENCE</scope>
    <source>
        <strain evidence="13">IBT 30069</strain>
    </source>
</reference>
<comment type="cofactor">
    <cofactor evidence="1">
        <name>(R)-lipoate</name>
        <dbReference type="ChEBI" id="CHEBI:83088"/>
    </cofactor>
</comment>
<evidence type="ECO:0000256" key="1">
    <source>
        <dbReference type="ARBA" id="ARBA00001938"/>
    </source>
</evidence>
<dbReference type="InterPro" id="IPR000089">
    <property type="entry name" value="Biotin_lipoyl"/>
</dbReference>
<evidence type="ECO:0000313" key="13">
    <source>
        <dbReference type="EMBL" id="KAJ5097362.1"/>
    </source>
</evidence>
<dbReference type="PANTHER" id="PTHR43416:SF5">
    <property type="entry name" value="DIHYDROLIPOYLLYSINE-RESIDUE SUCCINYLTRANSFERASE COMPONENT OF 2-OXOGLUTARATE DEHYDROGENASE COMPLEX, MITOCHONDRIAL"/>
    <property type="match status" value="1"/>
</dbReference>
<evidence type="ECO:0000313" key="14">
    <source>
        <dbReference type="Proteomes" id="UP001149165"/>
    </source>
</evidence>
<comment type="caution">
    <text evidence="13">The sequence shown here is derived from an EMBL/GenBank/DDBJ whole genome shotgun (WGS) entry which is preliminary data.</text>
</comment>
<organism evidence="13 14">
    <name type="scientific">Penicillium angulare</name>
    <dbReference type="NCBI Taxonomy" id="116970"/>
    <lineage>
        <taxon>Eukaryota</taxon>
        <taxon>Fungi</taxon>
        <taxon>Dikarya</taxon>
        <taxon>Ascomycota</taxon>
        <taxon>Pezizomycotina</taxon>
        <taxon>Eurotiomycetes</taxon>
        <taxon>Eurotiomycetidae</taxon>
        <taxon>Eurotiales</taxon>
        <taxon>Aspergillaceae</taxon>
        <taxon>Penicillium</taxon>
    </lineage>
</organism>
<dbReference type="InterPro" id="IPR001078">
    <property type="entry name" value="2-oxoacid_DH_actylTfrase"/>
</dbReference>
<evidence type="ECO:0000256" key="10">
    <source>
        <dbReference type="ARBA" id="ARBA00032406"/>
    </source>
</evidence>
<keyword evidence="14" id="KW-1185">Reference proteome</keyword>
<dbReference type="PANTHER" id="PTHR43416">
    <property type="entry name" value="DIHYDROLIPOYLLYSINE-RESIDUE SUCCINYLTRANSFERASE COMPONENT OF 2-OXOGLUTARATE DEHYDROGENASE COMPLEX, MITOCHONDRIAL-RELATED"/>
    <property type="match status" value="1"/>
</dbReference>
<dbReference type="AlphaFoldDB" id="A0A9W9FBY9"/>
<dbReference type="InterPro" id="IPR006255">
    <property type="entry name" value="SucB"/>
</dbReference>
<keyword evidence="7" id="KW-0450">Lipoyl</keyword>
<dbReference type="PROSITE" id="PS50968">
    <property type="entry name" value="BIOTINYL_LIPOYL"/>
    <property type="match status" value="1"/>
</dbReference>
<evidence type="ECO:0000256" key="9">
    <source>
        <dbReference type="ARBA" id="ARBA00023315"/>
    </source>
</evidence>
<dbReference type="InterPro" id="IPR050537">
    <property type="entry name" value="2-oxoacid_dehydrogenase"/>
</dbReference>
<name>A0A9W9FBY9_9EURO</name>
<keyword evidence="9" id="KW-0012">Acyltransferase</keyword>
<dbReference type="Pfam" id="PF00198">
    <property type="entry name" value="2-oxoacid_dh"/>
    <property type="match status" value="1"/>
</dbReference>
<protein>
    <recommendedName>
        <fullName evidence="4">dihydrolipoyllysine-residue succinyltransferase</fullName>
        <ecNumber evidence="4">2.3.1.61</ecNumber>
    </recommendedName>
    <alternativeName>
        <fullName evidence="10">2-oxoglutarate dehydrogenase complex component E2</fullName>
    </alternativeName>
</protein>
<reference evidence="13" key="1">
    <citation type="submission" date="2022-11" db="EMBL/GenBank/DDBJ databases">
        <authorList>
            <person name="Petersen C."/>
        </authorList>
    </citation>
    <scope>NUCLEOTIDE SEQUENCE</scope>
    <source>
        <strain evidence="13">IBT 30069</strain>
    </source>
</reference>
<evidence type="ECO:0000256" key="8">
    <source>
        <dbReference type="ARBA" id="ARBA00022946"/>
    </source>
</evidence>
<keyword evidence="5" id="KW-0816">Tricarboxylic acid cycle</keyword>
<dbReference type="SUPFAM" id="SSF52777">
    <property type="entry name" value="CoA-dependent acyltransferases"/>
    <property type="match status" value="1"/>
</dbReference>
<dbReference type="GO" id="GO:0005739">
    <property type="term" value="C:mitochondrion"/>
    <property type="evidence" value="ECO:0007669"/>
    <property type="project" value="TreeGrafter"/>
</dbReference>
<dbReference type="InterPro" id="IPR011053">
    <property type="entry name" value="Single_hybrid_motif"/>
</dbReference>
<dbReference type="Pfam" id="PF00364">
    <property type="entry name" value="Biotin_lipoyl"/>
    <property type="match status" value="1"/>
</dbReference>
<dbReference type="OrthoDB" id="5391403at2759"/>